<dbReference type="InterPro" id="IPR013320">
    <property type="entry name" value="ConA-like_dom_sf"/>
</dbReference>
<evidence type="ECO:0000313" key="2">
    <source>
        <dbReference type="EMBL" id="RDX40275.1"/>
    </source>
</evidence>
<dbReference type="EMBL" id="KZ857569">
    <property type="protein sequence ID" value="RDX40275.1"/>
    <property type="molecule type" value="Genomic_DNA"/>
</dbReference>
<gene>
    <name evidence="2" type="ORF">OH76DRAFT_1490424</name>
</gene>
<dbReference type="AlphaFoldDB" id="A0A371CJ19"/>
<evidence type="ECO:0000313" key="3">
    <source>
        <dbReference type="Proteomes" id="UP000256964"/>
    </source>
</evidence>
<feature type="active site" description="Proton acceptor" evidence="1">
    <location>
        <position position="28"/>
    </location>
</feature>
<organism evidence="2 3">
    <name type="scientific">Lentinus brumalis</name>
    <dbReference type="NCBI Taxonomy" id="2498619"/>
    <lineage>
        <taxon>Eukaryota</taxon>
        <taxon>Fungi</taxon>
        <taxon>Dikarya</taxon>
        <taxon>Basidiomycota</taxon>
        <taxon>Agaricomycotina</taxon>
        <taxon>Agaricomycetes</taxon>
        <taxon>Polyporales</taxon>
        <taxon>Polyporaceae</taxon>
        <taxon>Lentinus</taxon>
    </lineage>
</organism>
<reference evidence="2 3" key="1">
    <citation type="journal article" date="2018" name="Biotechnol. Biofuels">
        <title>Integrative visual omics of the white-rot fungus Polyporus brumalis exposes the biotechnological potential of its oxidative enzymes for delignifying raw plant biomass.</title>
        <authorList>
            <person name="Miyauchi S."/>
            <person name="Rancon A."/>
            <person name="Drula E."/>
            <person name="Hage H."/>
            <person name="Chaduli D."/>
            <person name="Favel A."/>
            <person name="Grisel S."/>
            <person name="Henrissat B."/>
            <person name="Herpoel-Gimbert I."/>
            <person name="Ruiz-Duenas F.J."/>
            <person name="Chevret D."/>
            <person name="Hainaut M."/>
            <person name="Lin J."/>
            <person name="Wang M."/>
            <person name="Pangilinan J."/>
            <person name="Lipzen A."/>
            <person name="Lesage-Meessen L."/>
            <person name="Navarro D."/>
            <person name="Riley R."/>
            <person name="Grigoriev I.V."/>
            <person name="Zhou S."/>
            <person name="Raouche S."/>
            <person name="Rosso M.N."/>
        </authorList>
    </citation>
    <scope>NUCLEOTIDE SEQUENCE [LARGE SCALE GENOMIC DNA]</scope>
    <source>
        <strain evidence="2 3">BRFM 1820</strain>
    </source>
</reference>
<dbReference type="Pfam" id="PF01828">
    <property type="entry name" value="Peptidase_A4"/>
    <property type="match status" value="1"/>
</dbReference>
<protein>
    <submittedName>
        <fullName evidence="2">Uncharacterized protein</fullName>
    </submittedName>
</protein>
<name>A0A371CJ19_9APHY</name>
<dbReference type="GO" id="GO:0006508">
    <property type="term" value="P:proteolysis"/>
    <property type="evidence" value="ECO:0007669"/>
    <property type="project" value="InterPro"/>
</dbReference>
<accession>A0A371CJ19</accession>
<evidence type="ECO:0000256" key="1">
    <source>
        <dbReference type="PIRSR" id="PIRSR600250-50"/>
    </source>
</evidence>
<dbReference type="SUPFAM" id="SSF49899">
    <property type="entry name" value="Concanavalin A-like lectins/glucanases"/>
    <property type="match status" value="1"/>
</dbReference>
<dbReference type="InterPro" id="IPR000250">
    <property type="entry name" value="Peptidase_G1"/>
</dbReference>
<dbReference type="Gene3D" id="2.60.120.700">
    <property type="entry name" value="Peptidase G1"/>
    <property type="match status" value="1"/>
</dbReference>
<dbReference type="Proteomes" id="UP000256964">
    <property type="component" value="Unassembled WGS sequence"/>
</dbReference>
<proteinExistence type="predicted"/>
<sequence length="78" mass="8315">MACDSLYVWGIDPFLMFSSGFCDRCIVEDFDSEGSLVAFAKFDTVTFTGASATSNSGSTVGPAGASVIDIHFELKCDR</sequence>
<dbReference type="InterPro" id="IPR038656">
    <property type="entry name" value="Peptidase_G1_sf"/>
</dbReference>
<dbReference type="GO" id="GO:0070007">
    <property type="term" value="F:glutamic-type endopeptidase activity"/>
    <property type="evidence" value="ECO:0007669"/>
    <property type="project" value="InterPro"/>
</dbReference>
<keyword evidence="3" id="KW-1185">Reference proteome</keyword>
<dbReference type="STRING" id="139420.A0A371CJ19"/>